<dbReference type="Proteomes" id="UP000712281">
    <property type="component" value="Unassembled WGS sequence"/>
</dbReference>
<comment type="caution">
    <text evidence="1">The sequence shown here is derived from an EMBL/GenBank/DDBJ whole genome shotgun (WGS) entry which is preliminary data.</text>
</comment>
<gene>
    <name evidence="1" type="ORF">F2Q68_00004135</name>
</gene>
<protein>
    <submittedName>
        <fullName evidence="1">Uncharacterized protein</fullName>
    </submittedName>
</protein>
<reference evidence="1" key="1">
    <citation type="submission" date="2019-12" db="EMBL/GenBank/DDBJ databases">
        <title>Genome sequencing and annotation of Brassica cretica.</title>
        <authorList>
            <person name="Studholme D.J."/>
            <person name="Sarris P.F."/>
        </authorList>
    </citation>
    <scope>NUCLEOTIDE SEQUENCE</scope>
    <source>
        <strain evidence="1">PFS-001/15</strain>
        <tissue evidence="1">Leaf</tissue>
    </source>
</reference>
<evidence type="ECO:0000313" key="2">
    <source>
        <dbReference type="Proteomes" id="UP000712281"/>
    </source>
</evidence>
<name>A0A8S9JK07_BRACR</name>
<accession>A0A8S9JK07</accession>
<organism evidence="1 2">
    <name type="scientific">Brassica cretica</name>
    <name type="common">Mustard</name>
    <dbReference type="NCBI Taxonomy" id="69181"/>
    <lineage>
        <taxon>Eukaryota</taxon>
        <taxon>Viridiplantae</taxon>
        <taxon>Streptophyta</taxon>
        <taxon>Embryophyta</taxon>
        <taxon>Tracheophyta</taxon>
        <taxon>Spermatophyta</taxon>
        <taxon>Magnoliopsida</taxon>
        <taxon>eudicotyledons</taxon>
        <taxon>Gunneridae</taxon>
        <taxon>Pentapetalae</taxon>
        <taxon>rosids</taxon>
        <taxon>malvids</taxon>
        <taxon>Brassicales</taxon>
        <taxon>Brassicaceae</taxon>
        <taxon>Brassiceae</taxon>
        <taxon>Brassica</taxon>
    </lineage>
</organism>
<evidence type="ECO:0000313" key="1">
    <source>
        <dbReference type="EMBL" id="KAF2582344.1"/>
    </source>
</evidence>
<dbReference type="AlphaFoldDB" id="A0A8S9JK07"/>
<proteinExistence type="predicted"/>
<dbReference type="EMBL" id="QGKW02001660">
    <property type="protein sequence ID" value="KAF2582344.1"/>
    <property type="molecule type" value="Genomic_DNA"/>
</dbReference>
<sequence length="244" mass="26833">MTCLFRASDLYFSIACTPFLKRLCSESATKGVLGARVSGSAIVGAFTERITGSPFWFAGICWVPGEAEAEASSGGANGVDGSAGCLLARSTCDEGDWADNDSEEPVATGETVFIRSRYEDRLFLTCDGDVVSFAIPIAARNGVINGSLFNPIDSCVFKAIFRSQRRCEIRFLIRWYSSSTHLKVFRFGFDMQLSRLPESRLDFLEVVWKSSGLPGSLLIKSSSRRLPFQSSRLPESRLDFLEVV</sequence>